<evidence type="ECO:0000256" key="7">
    <source>
        <dbReference type="ARBA" id="ARBA00022842"/>
    </source>
</evidence>
<dbReference type="Gene3D" id="1.20.1440.100">
    <property type="entry name" value="SG protein - dephosphorylation function"/>
    <property type="match status" value="1"/>
</dbReference>
<evidence type="ECO:0000256" key="2">
    <source>
        <dbReference type="ARBA" id="ARBA00009184"/>
    </source>
</evidence>
<dbReference type="EMBL" id="PQGG01000007">
    <property type="protein sequence ID" value="POP54334.1"/>
    <property type="molecule type" value="Genomic_DNA"/>
</dbReference>
<evidence type="ECO:0000313" key="12">
    <source>
        <dbReference type="Proteomes" id="UP000237222"/>
    </source>
</evidence>
<evidence type="ECO:0000313" key="11">
    <source>
        <dbReference type="EMBL" id="POP54334.1"/>
    </source>
</evidence>
<dbReference type="CDD" id="cd02612">
    <property type="entry name" value="HAD_PGPPase"/>
    <property type="match status" value="1"/>
</dbReference>
<evidence type="ECO:0000256" key="1">
    <source>
        <dbReference type="ARBA" id="ARBA00004970"/>
    </source>
</evidence>
<comment type="caution">
    <text evidence="11">The sequence shown here is derived from an EMBL/GenBank/DDBJ whole genome shotgun (WGS) entry which is preliminary data.</text>
</comment>
<dbReference type="InterPro" id="IPR050582">
    <property type="entry name" value="HAD-like_SerB"/>
</dbReference>
<evidence type="ECO:0000256" key="6">
    <source>
        <dbReference type="ARBA" id="ARBA00022801"/>
    </source>
</evidence>
<protein>
    <recommendedName>
        <fullName evidence="4">Histidinol-phosphatase</fullName>
        <ecNumber evidence="3">3.1.3.15</ecNumber>
    </recommendedName>
    <alternativeName>
        <fullName evidence="8">Histidinol-phosphate phosphatase</fullName>
    </alternativeName>
</protein>
<organism evidence="11 12">
    <name type="scientific">Zhongshania marina</name>
    <dbReference type="NCBI Taxonomy" id="2304603"/>
    <lineage>
        <taxon>Bacteria</taxon>
        <taxon>Pseudomonadati</taxon>
        <taxon>Pseudomonadota</taxon>
        <taxon>Gammaproteobacteria</taxon>
        <taxon>Cellvibrionales</taxon>
        <taxon>Spongiibacteraceae</taxon>
        <taxon>Zhongshania</taxon>
    </lineage>
</organism>
<comment type="catalytic activity">
    <reaction evidence="9">
        <text>L-histidinol phosphate + H2O = L-histidinol + phosphate</text>
        <dbReference type="Rhea" id="RHEA:14465"/>
        <dbReference type="ChEBI" id="CHEBI:15377"/>
        <dbReference type="ChEBI" id="CHEBI:43474"/>
        <dbReference type="ChEBI" id="CHEBI:57699"/>
        <dbReference type="ChEBI" id="CHEBI:57980"/>
        <dbReference type="EC" id="3.1.3.15"/>
    </reaction>
    <physiologicalReaction direction="left-to-right" evidence="9">
        <dbReference type="Rhea" id="RHEA:14466"/>
    </physiologicalReaction>
</comment>
<dbReference type="FunFam" id="3.40.50.1000:FF:000025">
    <property type="entry name" value="HAD hydrolase, family IB"/>
    <property type="match status" value="1"/>
</dbReference>
<dbReference type="PANTHER" id="PTHR43344:SF13">
    <property type="entry name" value="PHOSPHATASE RV3661-RELATED"/>
    <property type="match status" value="1"/>
</dbReference>
<dbReference type="SUPFAM" id="SSF56784">
    <property type="entry name" value="HAD-like"/>
    <property type="match status" value="1"/>
</dbReference>
<dbReference type="Pfam" id="PF12710">
    <property type="entry name" value="HAD"/>
    <property type="match status" value="1"/>
</dbReference>
<proteinExistence type="inferred from homology"/>
<reference evidence="11" key="1">
    <citation type="submission" date="2018-01" db="EMBL/GenBank/DDBJ databases">
        <authorList>
            <person name="Yu X.-D."/>
        </authorList>
    </citation>
    <scope>NUCLEOTIDE SEQUENCE</scope>
    <source>
        <strain evidence="11">ZX-21</strain>
    </source>
</reference>
<dbReference type="AlphaFoldDB" id="A0A2S4HK10"/>
<dbReference type="GO" id="GO:0004401">
    <property type="term" value="F:histidinol-phosphatase activity"/>
    <property type="evidence" value="ECO:0007669"/>
    <property type="project" value="UniProtKB-EC"/>
</dbReference>
<evidence type="ECO:0000256" key="5">
    <source>
        <dbReference type="ARBA" id="ARBA00022723"/>
    </source>
</evidence>
<dbReference type="Gene3D" id="3.40.50.1000">
    <property type="entry name" value="HAD superfamily/HAD-like"/>
    <property type="match status" value="1"/>
</dbReference>
<keyword evidence="7" id="KW-0460">Magnesium</keyword>
<name>A0A2S4HK10_9GAMM</name>
<comment type="pathway">
    <text evidence="1">Amino-acid biosynthesis; L-histidine biosynthesis; L-histidine from 5-phospho-alpha-D-ribose 1-diphosphate: step 8/9.</text>
</comment>
<comment type="function">
    <text evidence="10">Catalyzes the dephosphorylation of histidinol-phosphate to histidinol, the direct precursor of histidine.</text>
</comment>
<keyword evidence="6 11" id="KW-0378">Hydrolase</keyword>
<evidence type="ECO:0000256" key="4">
    <source>
        <dbReference type="ARBA" id="ARBA00021697"/>
    </source>
</evidence>
<accession>A0A2S4HK10</accession>
<evidence type="ECO:0000256" key="8">
    <source>
        <dbReference type="ARBA" id="ARBA00033209"/>
    </source>
</evidence>
<evidence type="ECO:0000256" key="3">
    <source>
        <dbReference type="ARBA" id="ARBA00013085"/>
    </source>
</evidence>
<evidence type="ECO:0000256" key="9">
    <source>
        <dbReference type="ARBA" id="ARBA00052092"/>
    </source>
</evidence>
<dbReference type="InterPro" id="IPR023214">
    <property type="entry name" value="HAD_sf"/>
</dbReference>
<evidence type="ECO:0000256" key="10">
    <source>
        <dbReference type="ARBA" id="ARBA00053547"/>
    </source>
</evidence>
<dbReference type="NCBIfam" id="TIGR01488">
    <property type="entry name" value="HAD-SF-IB"/>
    <property type="match status" value="1"/>
</dbReference>
<gene>
    <name evidence="11" type="ORF">C0068_03470</name>
</gene>
<comment type="similarity">
    <text evidence="2">Belongs to the HAD-like hydrolase superfamily. SerB family.</text>
</comment>
<dbReference type="EC" id="3.1.3.15" evidence="3"/>
<dbReference type="InterPro" id="IPR036412">
    <property type="entry name" value="HAD-like_sf"/>
</dbReference>
<dbReference type="PANTHER" id="PTHR43344">
    <property type="entry name" value="PHOSPHOSERINE PHOSPHATASE"/>
    <property type="match status" value="1"/>
</dbReference>
<keyword evidence="5" id="KW-0479">Metal-binding</keyword>
<dbReference type="NCBIfam" id="TIGR01490">
    <property type="entry name" value="HAD-SF-IB-hyp1"/>
    <property type="match status" value="1"/>
</dbReference>
<dbReference type="Proteomes" id="UP000237222">
    <property type="component" value="Unassembled WGS sequence"/>
</dbReference>
<dbReference type="GO" id="GO:0046872">
    <property type="term" value="F:metal ion binding"/>
    <property type="evidence" value="ECO:0007669"/>
    <property type="project" value="UniProtKB-KW"/>
</dbReference>
<dbReference type="OrthoDB" id="9784466at2"/>
<dbReference type="RefSeq" id="WP_103683096.1">
    <property type="nucleotide sequence ID" value="NZ_PQGG01000007.1"/>
</dbReference>
<dbReference type="InterPro" id="IPR006385">
    <property type="entry name" value="HAD_hydro_SerB1"/>
</dbReference>
<sequence length="218" mass="23943">MALAIFDLDNTLLGGDSDHAWGEFLVAKGIVDSKVFKTQNDEFYRQYQQGGLDIDAYLRFALSPLSQYTQAELSTLHADFMAEYIAPLRLPKADALLQQHRDAGDFVMIITATNSFVTRPIAEALGVNTILASEGEVVNGRYTGKPGGIPCFQEGKVTRLNNWLEETGHSLSGSYFYSDSHNDLPLLKIVDHAIAVDPDDTLKAHAIAAGWPVISLRD</sequence>